<evidence type="ECO:0000256" key="7">
    <source>
        <dbReference type="RuleBase" id="RU000562"/>
    </source>
</evidence>
<proteinExistence type="inferred from homology"/>
<comment type="caution">
    <text evidence="8">The sequence shown here is derived from an EMBL/GenBank/DDBJ whole genome shotgun (WGS) entry which is preliminary data.</text>
</comment>
<name>A0A1G1WGN4_9BACT</name>
<dbReference type="PANTHER" id="PTHR21349">
    <property type="entry name" value="50S RIBOSOMAL PROTEIN L21"/>
    <property type="match status" value="1"/>
</dbReference>
<dbReference type="Pfam" id="PF00829">
    <property type="entry name" value="Ribosomal_L21p"/>
    <property type="match status" value="1"/>
</dbReference>
<dbReference type="InterPro" id="IPR018258">
    <property type="entry name" value="Ribosomal_bL21_CS"/>
</dbReference>
<keyword evidence="4 6" id="KW-0689">Ribosomal protein</keyword>
<keyword evidence="2 6" id="KW-0699">rRNA-binding</keyword>
<dbReference type="HAMAP" id="MF_01363">
    <property type="entry name" value="Ribosomal_bL21"/>
    <property type="match status" value="1"/>
</dbReference>
<dbReference type="SUPFAM" id="SSF141091">
    <property type="entry name" value="L21p-like"/>
    <property type="match status" value="1"/>
</dbReference>
<keyword evidence="3 6" id="KW-0694">RNA-binding</keyword>
<dbReference type="GO" id="GO:0003735">
    <property type="term" value="F:structural constituent of ribosome"/>
    <property type="evidence" value="ECO:0007669"/>
    <property type="project" value="InterPro"/>
</dbReference>
<comment type="similarity">
    <text evidence="1 6 7">Belongs to the bacterial ribosomal protein bL21 family.</text>
</comment>
<dbReference type="Proteomes" id="UP000176389">
    <property type="component" value="Unassembled WGS sequence"/>
</dbReference>
<evidence type="ECO:0000256" key="6">
    <source>
        <dbReference type="HAMAP-Rule" id="MF_01363"/>
    </source>
</evidence>
<dbReference type="AlphaFoldDB" id="A0A1G1WGN4"/>
<dbReference type="EMBL" id="MHCS01000009">
    <property type="protein sequence ID" value="OGY26865.1"/>
    <property type="molecule type" value="Genomic_DNA"/>
</dbReference>
<comment type="function">
    <text evidence="6 7">This protein binds to 23S rRNA in the presence of protein L20.</text>
</comment>
<dbReference type="GO" id="GO:0005737">
    <property type="term" value="C:cytoplasm"/>
    <property type="evidence" value="ECO:0007669"/>
    <property type="project" value="UniProtKB-ARBA"/>
</dbReference>
<reference evidence="8 9" key="1">
    <citation type="journal article" date="2016" name="Nat. Commun.">
        <title>Thousands of microbial genomes shed light on interconnected biogeochemical processes in an aquifer system.</title>
        <authorList>
            <person name="Anantharaman K."/>
            <person name="Brown C.T."/>
            <person name="Hug L.A."/>
            <person name="Sharon I."/>
            <person name="Castelle C.J."/>
            <person name="Probst A.J."/>
            <person name="Thomas B.C."/>
            <person name="Singh A."/>
            <person name="Wilkins M.J."/>
            <person name="Karaoz U."/>
            <person name="Brodie E.L."/>
            <person name="Williams K.H."/>
            <person name="Hubbard S.S."/>
            <person name="Banfield J.F."/>
        </authorList>
    </citation>
    <scope>NUCLEOTIDE SEQUENCE [LARGE SCALE GENOMIC DNA]</scope>
</reference>
<evidence type="ECO:0000313" key="8">
    <source>
        <dbReference type="EMBL" id="OGY26865.1"/>
    </source>
</evidence>
<comment type="subunit">
    <text evidence="6">Part of the 50S ribosomal subunit. Contacts protein L20.</text>
</comment>
<keyword evidence="5 6" id="KW-0687">Ribonucleoprotein</keyword>
<dbReference type="PROSITE" id="PS01169">
    <property type="entry name" value="RIBOSOMAL_L21"/>
    <property type="match status" value="1"/>
</dbReference>
<dbReference type="InterPro" id="IPR036164">
    <property type="entry name" value="bL21-like_sf"/>
</dbReference>
<dbReference type="STRING" id="1802596.A2Z11_01685"/>
<dbReference type="InterPro" id="IPR001787">
    <property type="entry name" value="Ribosomal_bL21"/>
</dbReference>
<dbReference type="InterPro" id="IPR028909">
    <property type="entry name" value="bL21-like"/>
</dbReference>
<dbReference type="GO" id="GO:0019843">
    <property type="term" value="F:rRNA binding"/>
    <property type="evidence" value="ECO:0007669"/>
    <property type="project" value="UniProtKB-UniRule"/>
</dbReference>
<dbReference type="NCBIfam" id="TIGR00061">
    <property type="entry name" value="L21"/>
    <property type="match status" value="1"/>
</dbReference>
<dbReference type="GO" id="GO:0005840">
    <property type="term" value="C:ribosome"/>
    <property type="evidence" value="ECO:0007669"/>
    <property type="project" value="UniProtKB-KW"/>
</dbReference>
<protein>
    <recommendedName>
        <fullName evidence="6">Large ribosomal subunit protein bL21</fullName>
    </recommendedName>
</protein>
<sequence length="115" mass="12885">MKYAVIKTGGKQYKVSEGQTLEIEKLGQSSSNKNTEKNSAVEFDKVLLLVEDGRAEIGQPFLNTKVKAKVVDQVKDKKINVFKYKAKTGYARRLGHRQQKTKVLIEKIASVKEGS</sequence>
<dbReference type="PANTHER" id="PTHR21349:SF0">
    <property type="entry name" value="LARGE RIBOSOMAL SUBUNIT PROTEIN BL21M"/>
    <property type="match status" value="1"/>
</dbReference>
<evidence type="ECO:0000256" key="3">
    <source>
        <dbReference type="ARBA" id="ARBA00022884"/>
    </source>
</evidence>
<accession>A0A1G1WGN4</accession>
<evidence type="ECO:0000256" key="4">
    <source>
        <dbReference type="ARBA" id="ARBA00022980"/>
    </source>
</evidence>
<evidence type="ECO:0000256" key="1">
    <source>
        <dbReference type="ARBA" id="ARBA00008563"/>
    </source>
</evidence>
<dbReference type="GO" id="GO:0006412">
    <property type="term" value="P:translation"/>
    <property type="evidence" value="ECO:0007669"/>
    <property type="project" value="UniProtKB-UniRule"/>
</dbReference>
<gene>
    <name evidence="6" type="primary">rplU</name>
    <name evidence="8" type="ORF">A2Z11_01685</name>
</gene>
<evidence type="ECO:0000313" key="9">
    <source>
        <dbReference type="Proteomes" id="UP000176389"/>
    </source>
</evidence>
<organism evidence="8 9">
    <name type="scientific">Candidatus Woykebacteria bacterium RBG_16_43_9</name>
    <dbReference type="NCBI Taxonomy" id="1802596"/>
    <lineage>
        <taxon>Bacteria</taxon>
        <taxon>Candidatus Woykeibacteriota</taxon>
    </lineage>
</organism>
<evidence type="ECO:0000256" key="2">
    <source>
        <dbReference type="ARBA" id="ARBA00022730"/>
    </source>
</evidence>
<evidence type="ECO:0000256" key="5">
    <source>
        <dbReference type="ARBA" id="ARBA00023274"/>
    </source>
</evidence>
<dbReference type="GO" id="GO:1990904">
    <property type="term" value="C:ribonucleoprotein complex"/>
    <property type="evidence" value="ECO:0007669"/>
    <property type="project" value="UniProtKB-KW"/>
</dbReference>